<feature type="domain" description="RING-type" evidence="2">
    <location>
        <begin position="229"/>
        <end position="294"/>
    </location>
</feature>
<keyword evidence="1" id="KW-0862">Zinc</keyword>
<reference evidence="3" key="1">
    <citation type="submission" date="2022-11" db="EMBL/GenBank/DDBJ databases">
        <title>Genome Resource of Sclerotinia nivalis Strain SnTB1, a Plant Pathogen Isolated from American Ginseng.</title>
        <authorList>
            <person name="Fan S."/>
        </authorList>
    </citation>
    <scope>NUCLEOTIDE SEQUENCE</scope>
    <source>
        <strain evidence="3">SnTB1</strain>
    </source>
</reference>
<protein>
    <recommendedName>
        <fullName evidence="2">RING-type domain-containing protein</fullName>
    </recommendedName>
</protein>
<dbReference type="GO" id="GO:0008270">
    <property type="term" value="F:zinc ion binding"/>
    <property type="evidence" value="ECO:0007669"/>
    <property type="project" value="UniProtKB-KW"/>
</dbReference>
<organism evidence="3 4">
    <name type="scientific">Sclerotinia nivalis</name>
    <dbReference type="NCBI Taxonomy" id="352851"/>
    <lineage>
        <taxon>Eukaryota</taxon>
        <taxon>Fungi</taxon>
        <taxon>Dikarya</taxon>
        <taxon>Ascomycota</taxon>
        <taxon>Pezizomycotina</taxon>
        <taxon>Leotiomycetes</taxon>
        <taxon>Helotiales</taxon>
        <taxon>Sclerotiniaceae</taxon>
        <taxon>Sclerotinia</taxon>
    </lineage>
</organism>
<dbReference type="PROSITE" id="PS50089">
    <property type="entry name" value="ZF_RING_2"/>
    <property type="match status" value="1"/>
</dbReference>
<proteinExistence type="predicted"/>
<dbReference type="InterPro" id="IPR001841">
    <property type="entry name" value="Znf_RING"/>
</dbReference>
<dbReference type="AlphaFoldDB" id="A0A9X0DKM0"/>
<evidence type="ECO:0000259" key="2">
    <source>
        <dbReference type="PROSITE" id="PS50089"/>
    </source>
</evidence>
<keyword evidence="4" id="KW-1185">Reference proteome</keyword>
<dbReference type="SUPFAM" id="SSF57850">
    <property type="entry name" value="RING/U-box"/>
    <property type="match status" value="1"/>
</dbReference>
<dbReference type="OrthoDB" id="10370206at2759"/>
<evidence type="ECO:0000256" key="1">
    <source>
        <dbReference type="PROSITE-ProRule" id="PRU00175"/>
    </source>
</evidence>
<dbReference type="InterPro" id="IPR013083">
    <property type="entry name" value="Znf_RING/FYVE/PHD"/>
</dbReference>
<keyword evidence="1" id="KW-0863">Zinc-finger</keyword>
<dbReference type="Proteomes" id="UP001152300">
    <property type="component" value="Unassembled WGS sequence"/>
</dbReference>
<gene>
    <name evidence="3" type="ORF">OCU04_005529</name>
</gene>
<sequence length="351" mass="40871">MCFSASIEYMCEHRIEYRRPCELGPCNPAFVTYLCQHTNLQSTWGCQCKPGPCTIDYVYRASTEYFCCEHCMSDYYDKVRNQDRSYVRGSIPEPATSIEFKARELLEQAGKLLKDPVLKAQANFLTLDTPYPPHEIRERILMRGKDKWHCYERLIRDLQTLFLREALWMPTIPNPESTKKKYDLTMRIQAAYIASLIASHEDKHFVLDMPLIRAEQVQTNSLQQDGRVCPVCTREFTDSLIAIEHNPDGFSQPFALNCTTTQGGNKHIVCRSCLWKLACDSRREGKEFACPLCRCVFPIVTRFRGHEVDLIPIRLWEEGYQEWERPIDLIDLIDPIDYDLVDPIDYDPELS</sequence>
<evidence type="ECO:0000313" key="3">
    <source>
        <dbReference type="EMBL" id="KAJ8066469.1"/>
    </source>
</evidence>
<evidence type="ECO:0000313" key="4">
    <source>
        <dbReference type="Proteomes" id="UP001152300"/>
    </source>
</evidence>
<dbReference type="Gene3D" id="3.30.40.10">
    <property type="entry name" value="Zinc/RING finger domain, C3HC4 (zinc finger)"/>
    <property type="match status" value="1"/>
</dbReference>
<keyword evidence="1" id="KW-0479">Metal-binding</keyword>
<dbReference type="EMBL" id="JAPEIS010000005">
    <property type="protein sequence ID" value="KAJ8066469.1"/>
    <property type="molecule type" value="Genomic_DNA"/>
</dbReference>
<accession>A0A9X0DKM0</accession>
<name>A0A9X0DKM0_9HELO</name>
<comment type="caution">
    <text evidence="3">The sequence shown here is derived from an EMBL/GenBank/DDBJ whole genome shotgun (WGS) entry which is preliminary data.</text>
</comment>